<proteinExistence type="predicted"/>
<dbReference type="EMBL" id="JACVVK020000407">
    <property type="protein sequence ID" value="KAK7475416.1"/>
    <property type="molecule type" value="Genomic_DNA"/>
</dbReference>
<feature type="non-terminal residue" evidence="1">
    <location>
        <position position="1"/>
    </location>
</feature>
<name>A0ABD0JKK0_9CAEN</name>
<organism evidence="1 2">
    <name type="scientific">Batillaria attramentaria</name>
    <dbReference type="NCBI Taxonomy" id="370345"/>
    <lineage>
        <taxon>Eukaryota</taxon>
        <taxon>Metazoa</taxon>
        <taxon>Spiralia</taxon>
        <taxon>Lophotrochozoa</taxon>
        <taxon>Mollusca</taxon>
        <taxon>Gastropoda</taxon>
        <taxon>Caenogastropoda</taxon>
        <taxon>Sorbeoconcha</taxon>
        <taxon>Cerithioidea</taxon>
        <taxon>Batillariidae</taxon>
        <taxon>Batillaria</taxon>
    </lineage>
</organism>
<sequence length="132" mass="14347">NVTVSRHIKVIGDKEWVSVSGDLVAKNVLRSPVHEGVRKAKPAFITVSRPHSMDEDSKTASYAGRRQLIPVGRLGLPLICNEPDTPPLRGAENGASPTNLRHSDVTARAVSGRGVRLSDEWLALRVHLVDTD</sequence>
<accession>A0ABD0JKK0</accession>
<comment type="caution">
    <text evidence="1">The sequence shown here is derived from an EMBL/GenBank/DDBJ whole genome shotgun (WGS) entry which is preliminary data.</text>
</comment>
<evidence type="ECO:0000313" key="1">
    <source>
        <dbReference type="EMBL" id="KAK7475416.1"/>
    </source>
</evidence>
<keyword evidence="2" id="KW-1185">Reference proteome</keyword>
<protein>
    <submittedName>
        <fullName evidence="1">Uncharacterized protein</fullName>
    </submittedName>
</protein>
<evidence type="ECO:0000313" key="2">
    <source>
        <dbReference type="Proteomes" id="UP001519460"/>
    </source>
</evidence>
<reference evidence="1 2" key="1">
    <citation type="journal article" date="2023" name="Sci. Data">
        <title>Genome assembly of the Korean intertidal mud-creeper Batillaria attramentaria.</title>
        <authorList>
            <person name="Patra A.K."/>
            <person name="Ho P.T."/>
            <person name="Jun S."/>
            <person name="Lee S.J."/>
            <person name="Kim Y."/>
            <person name="Won Y.J."/>
        </authorList>
    </citation>
    <scope>NUCLEOTIDE SEQUENCE [LARGE SCALE GENOMIC DNA]</scope>
    <source>
        <strain evidence="1">Wonlab-2016</strain>
    </source>
</reference>
<dbReference type="Proteomes" id="UP001519460">
    <property type="component" value="Unassembled WGS sequence"/>
</dbReference>
<dbReference type="AlphaFoldDB" id="A0ABD0JKK0"/>
<gene>
    <name evidence="1" type="ORF">BaRGS_00033366</name>
</gene>